<dbReference type="SMART" id="SM00448">
    <property type="entry name" value="REC"/>
    <property type="match status" value="1"/>
</dbReference>
<protein>
    <submittedName>
        <fullName evidence="3">Response regulator</fullName>
    </submittedName>
</protein>
<dbReference type="AlphaFoldDB" id="A0A923S499"/>
<evidence type="ECO:0000259" key="2">
    <source>
        <dbReference type="PROSITE" id="PS50110"/>
    </source>
</evidence>
<dbReference type="InterPro" id="IPR011006">
    <property type="entry name" value="CheY-like_superfamily"/>
</dbReference>
<dbReference type="Pfam" id="PF00072">
    <property type="entry name" value="Response_reg"/>
    <property type="match status" value="1"/>
</dbReference>
<name>A0A923S499_9BURK</name>
<dbReference type="Proteomes" id="UP000596827">
    <property type="component" value="Unassembled WGS sequence"/>
</dbReference>
<dbReference type="Gene3D" id="3.40.50.2300">
    <property type="match status" value="1"/>
</dbReference>
<comment type="caution">
    <text evidence="3">The sequence shown here is derived from an EMBL/GenBank/DDBJ whole genome shotgun (WGS) entry which is preliminary data.</text>
</comment>
<evidence type="ECO:0000313" key="4">
    <source>
        <dbReference type="Proteomes" id="UP000596827"/>
    </source>
</evidence>
<dbReference type="RefSeq" id="WP_187083773.1">
    <property type="nucleotide sequence ID" value="NZ_JACORU010000010.1"/>
</dbReference>
<dbReference type="PROSITE" id="PS50110">
    <property type="entry name" value="RESPONSE_REGULATORY"/>
    <property type="match status" value="1"/>
</dbReference>
<organism evidence="3 4">
    <name type="scientific">Ramlibacter albus</name>
    <dbReference type="NCBI Taxonomy" id="2079448"/>
    <lineage>
        <taxon>Bacteria</taxon>
        <taxon>Pseudomonadati</taxon>
        <taxon>Pseudomonadota</taxon>
        <taxon>Betaproteobacteria</taxon>
        <taxon>Burkholderiales</taxon>
        <taxon>Comamonadaceae</taxon>
        <taxon>Ramlibacter</taxon>
    </lineage>
</organism>
<accession>A0A923S499</accession>
<evidence type="ECO:0000313" key="3">
    <source>
        <dbReference type="EMBL" id="MBC5767285.1"/>
    </source>
</evidence>
<dbReference type="InterPro" id="IPR001789">
    <property type="entry name" value="Sig_transdc_resp-reg_receiver"/>
</dbReference>
<reference evidence="3" key="1">
    <citation type="submission" date="2020-08" db="EMBL/GenBank/DDBJ databases">
        <title>Ramlibacter sp. GTP1 16S ribosomal RNA gene genome sequencing and assembly.</title>
        <authorList>
            <person name="Kang M."/>
        </authorList>
    </citation>
    <scope>NUCLEOTIDE SEQUENCE</scope>
    <source>
        <strain evidence="3">GTP1</strain>
    </source>
</reference>
<feature type="domain" description="Response regulatory" evidence="2">
    <location>
        <begin position="4"/>
        <end position="122"/>
    </location>
</feature>
<proteinExistence type="predicted"/>
<keyword evidence="1" id="KW-0597">Phosphoprotein</keyword>
<gene>
    <name evidence="3" type="ORF">H8R02_22650</name>
</gene>
<keyword evidence="4" id="KW-1185">Reference proteome</keyword>
<evidence type="ECO:0000256" key="1">
    <source>
        <dbReference type="PROSITE-ProRule" id="PRU00169"/>
    </source>
</evidence>
<sequence>MTIEMVMVEDSREIISAIEDLLAPDGRFRIVGRNATENEATAWLQEHPHDWDLAVIDLVLRDGSGFNVVRRYREANETARIVVLSDYATLNIKLRCVELGADAVFTKGEFKAFIAYVSSIRPRGASLHA</sequence>
<dbReference type="SUPFAM" id="SSF52172">
    <property type="entry name" value="CheY-like"/>
    <property type="match status" value="1"/>
</dbReference>
<dbReference type="GO" id="GO:0000160">
    <property type="term" value="P:phosphorelay signal transduction system"/>
    <property type="evidence" value="ECO:0007669"/>
    <property type="project" value="InterPro"/>
</dbReference>
<feature type="modified residue" description="4-aspartylphosphate" evidence="1">
    <location>
        <position position="57"/>
    </location>
</feature>
<dbReference type="EMBL" id="JACORU010000010">
    <property type="protein sequence ID" value="MBC5767285.1"/>
    <property type="molecule type" value="Genomic_DNA"/>
</dbReference>